<organism evidence="6 7">
    <name type="scientific">Lepeophtheirus salmonis</name>
    <name type="common">Salmon louse</name>
    <name type="synonym">Caligus salmonis</name>
    <dbReference type="NCBI Taxonomy" id="72036"/>
    <lineage>
        <taxon>Eukaryota</taxon>
        <taxon>Metazoa</taxon>
        <taxon>Ecdysozoa</taxon>
        <taxon>Arthropoda</taxon>
        <taxon>Crustacea</taxon>
        <taxon>Multicrustacea</taxon>
        <taxon>Hexanauplia</taxon>
        <taxon>Copepoda</taxon>
        <taxon>Siphonostomatoida</taxon>
        <taxon>Caligidae</taxon>
        <taxon>Lepeophtheirus</taxon>
    </lineage>
</organism>
<evidence type="ECO:0000256" key="3">
    <source>
        <dbReference type="ARBA" id="ARBA00022737"/>
    </source>
</evidence>
<evidence type="ECO:0000256" key="4">
    <source>
        <dbReference type="ARBA" id="ARBA00022989"/>
    </source>
</evidence>
<dbReference type="Proteomes" id="UP000675881">
    <property type="component" value="Chromosome 9"/>
</dbReference>
<evidence type="ECO:0000256" key="1">
    <source>
        <dbReference type="ARBA" id="ARBA00004370"/>
    </source>
</evidence>
<reference evidence="6" key="1">
    <citation type="submission" date="2021-02" db="EMBL/GenBank/DDBJ databases">
        <authorList>
            <person name="Bekaert M."/>
        </authorList>
    </citation>
    <scope>NUCLEOTIDE SEQUENCE</scope>
    <source>
        <strain evidence="6">IoA-00</strain>
    </source>
</reference>
<evidence type="ECO:0000313" key="7">
    <source>
        <dbReference type="Proteomes" id="UP000675881"/>
    </source>
</evidence>
<dbReference type="GO" id="GO:0005640">
    <property type="term" value="C:nuclear outer membrane"/>
    <property type="evidence" value="ECO:0007669"/>
    <property type="project" value="TreeGrafter"/>
</dbReference>
<comment type="subcellular location">
    <subcellularLocation>
        <location evidence="1">Membrane</location>
    </subcellularLocation>
</comment>
<keyword evidence="2" id="KW-0812">Transmembrane</keyword>
<dbReference type="SUPFAM" id="SSF46966">
    <property type="entry name" value="Spectrin repeat"/>
    <property type="match status" value="1"/>
</dbReference>
<dbReference type="PANTHER" id="PTHR47535:SF1">
    <property type="entry name" value="NESPRIN-1"/>
    <property type="match status" value="1"/>
</dbReference>
<keyword evidence="5" id="KW-0472">Membrane</keyword>
<evidence type="ECO:0000256" key="2">
    <source>
        <dbReference type="ARBA" id="ARBA00022692"/>
    </source>
</evidence>
<evidence type="ECO:0000256" key="5">
    <source>
        <dbReference type="ARBA" id="ARBA00023136"/>
    </source>
</evidence>
<keyword evidence="4" id="KW-1133">Transmembrane helix</keyword>
<dbReference type="PANTHER" id="PTHR47535">
    <property type="entry name" value="MUSCLE-SPECIFIC PROTEIN 300 KDA, ISOFORM G"/>
    <property type="match status" value="1"/>
</dbReference>
<dbReference type="GO" id="GO:0007097">
    <property type="term" value="P:nuclear migration"/>
    <property type="evidence" value="ECO:0007669"/>
    <property type="project" value="TreeGrafter"/>
</dbReference>
<dbReference type="GO" id="GO:0005737">
    <property type="term" value="C:cytoplasm"/>
    <property type="evidence" value="ECO:0007669"/>
    <property type="project" value="TreeGrafter"/>
</dbReference>
<dbReference type="OrthoDB" id="6374710at2759"/>
<sequence>MKDIETAIKEYASPEDIKCVSQKLWLNQQKYEDLHHDITIKIQKLEEQLALIELYNKKFEKFMVWASQFEDRIKSIKETYIIDLVPRFQHEIDEELMLKQKEVEWLKGVSSKLLPKVPEDSRARLESHSLELANKWSSIQAQWSQRLSKWKDLNEAISKWRRKKRMIC</sequence>
<name>A0A7R8DCB3_LEPSM</name>
<dbReference type="GO" id="GO:0051015">
    <property type="term" value="F:actin filament binding"/>
    <property type="evidence" value="ECO:0007669"/>
    <property type="project" value="TreeGrafter"/>
</dbReference>
<gene>
    <name evidence="6" type="ORF">LSAA_14852</name>
</gene>
<dbReference type="GO" id="GO:0034993">
    <property type="term" value="C:meiotic nuclear membrane microtubule tethering complex"/>
    <property type="evidence" value="ECO:0007669"/>
    <property type="project" value="TreeGrafter"/>
</dbReference>
<dbReference type="AlphaFoldDB" id="A0A7R8DCB3"/>
<dbReference type="InterPro" id="IPR052403">
    <property type="entry name" value="LINC-complex_assoc"/>
</dbReference>
<dbReference type="EMBL" id="HG994588">
    <property type="protein sequence ID" value="CAF3041158.1"/>
    <property type="molecule type" value="Genomic_DNA"/>
</dbReference>
<protein>
    <submittedName>
        <fullName evidence="6">(salmon louse) hypothetical protein</fullName>
    </submittedName>
</protein>
<dbReference type="Gene3D" id="1.20.58.60">
    <property type="match status" value="1"/>
</dbReference>
<proteinExistence type="predicted"/>
<keyword evidence="3" id="KW-0677">Repeat</keyword>
<keyword evidence="7" id="KW-1185">Reference proteome</keyword>
<accession>A0A7R8DCB3</accession>
<evidence type="ECO:0000313" key="6">
    <source>
        <dbReference type="EMBL" id="CAF3041158.1"/>
    </source>
</evidence>